<protein>
    <submittedName>
        <fullName evidence="2">Uncharacterized protein</fullName>
    </submittedName>
</protein>
<keyword evidence="1" id="KW-1133">Transmembrane helix</keyword>
<reference evidence="2 3" key="1">
    <citation type="submission" date="2019-08" db="EMBL/GenBank/DDBJ databases">
        <title>Whole genome of Aphis craccivora.</title>
        <authorList>
            <person name="Voronova N.V."/>
            <person name="Shulinski R.S."/>
            <person name="Bandarenka Y.V."/>
            <person name="Zhorov D.G."/>
            <person name="Warner D."/>
        </authorList>
    </citation>
    <scope>NUCLEOTIDE SEQUENCE [LARGE SCALE GENOMIC DNA]</scope>
    <source>
        <strain evidence="2">180601</strain>
        <tissue evidence="2">Whole Body</tissue>
    </source>
</reference>
<keyword evidence="3" id="KW-1185">Reference proteome</keyword>
<proteinExistence type="predicted"/>
<keyword evidence="1" id="KW-0812">Transmembrane</keyword>
<dbReference type="EMBL" id="VUJU01002506">
    <property type="protein sequence ID" value="KAF0761049.1"/>
    <property type="molecule type" value="Genomic_DNA"/>
</dbReference>
<name>A0A6G0YTH4_APHCR</name>
<evidence type="ECO:0000313" key="2">
    <source>
        <dbReference type="EMBL" id="KAF0761049.1"/>
    </source>
</evidence>
<dbReference type="AlphaFoldDB" id="A0A6G0YTH4"/>
<feature type="transmembrane region" description="Helical" evidence="1">
    <location>
        <begin position="38"/>
        <end position="58"/>
    </location>
</feature>
<sequence>MSVMETNICFSTQCIPMDHCTKMLTIFLGNSASFSTSISLLFVCLFVFFLSIVFGLHYSEAAKCYEEI</sequence>
<comment type="caution">
    <text evidence="2">The sequence shown here is derived from an EMBL/GenBank/DDBJ whole genome shotgun (WGS) entry which is preliminary data.</text>
</comment>
<dbReference type="Proteomes" id="UP000478052">
    <property type="component" value="Unassembled WGS sequence"/>
</dbReference>
<gene>
    <name evidence="2" type="ORF">FWK35_00004895</name>
</gene>
<evidence type="ECO:0000256" key="1">
    <source>
        <dbReference type="SAM" id="Phobius"/>
    </source>
</evidence>
<keyword evidence="1" id="KW-0472">Membrane</keyword>
<evidence type="ECO:0000313" key="3">
    <source>
        <dbReference type="Proteomes" id="UP000478052"/>
    </source>
</evidence>
<organism evidence="2 3">
    <name type="scientific">Aphis craccivora</name>
    <name type="common">Cowpea aphid</name>
    <dbReference type="NCBI Taxonomy" id="307492"/>
    <lineage>
        <taxon>Eukaryota</taxon>
        <taxon>Metazoa</taxon>
        <taxon>Ecdysozoa</taxon>
        <taxon>Arthropoda</taxon>
        <taxon>Hexapoda</taxon>
        <taxon>Insecta</taxon>
        <taxon>Pterygota</taxon>
        <taxon>Neoptera</taxon>
        <taxon>Paraneoptera</taxon>
        <taxon>Hemiptera</taxon>
        <taxon>Sternorrhyncha</taxon>
        <taxon>Aphidomorpha</taxon>
        <taxon>Aphidoidea</taxon>
        <taxon>Aphididae</taxon>
        <taxon>Aphidini</taxon>
        <taxon>Aphis</taxon>
        <taxon>Aphis</taxon>
    </lineage>
</organism>
<accession>A0A6G0YTH4</accession>